<sequence length="44" mass="5390">MFKRFRHKIINDQVYLHLSIVLSKILSINNPTKLDYRRILLNHQ</sequence>
<dbReference type="Proteomes" id="UP000010077">
    <property type="component" value="Chromosome"/>
</dbReference>
<evidence type="ECO:0000313" key="1">
    <source>
        <dbReference type="EMBL" id="AFX98344.1"/>
    </source>
</evidence>
<name>K7YP19_9PROT</name>
<reference evidence="1 2" key="1">
    <citation type="journal article" date="2012" name="Proc. Natl. Acad. Sci. U.S.A.">
        <title>Genome streamlining and chemical defense in a coral reef symbiosis.</title>
        <authorList>
            <person name="Kwan J.C."/>
            <person name="Donia M.S."/>
            <person name="Han A.W."/>
            <person name="Hirose E."/>
            <person name="Haygood M.G."/>
            <person name="Schmidt E.W."/>
        </authorList>
    </citation>
    <scope>NUCLEOTIDE SEQUENCE [LARGE SCALE GENOMIC DNA]</scope>
    <source>
        <strain evidence="1 2">L2</strain>
    </source>
</reference>
<dbReference type="EMBL" id="CP003539">
    <property type="protein sequence ID" value="AFX98344.1"/>
    <property type="molecule type" value="Genomic_DNA"/>
</dbReference>
<dbReference type="KEGG" id="thal:A1OE_140"/>
<keyword evidence="2" id="KW-1185">Reference proteome</keyword>
<dbReference type="HOGENOM" id="CLU_3213791_0_0_5"/>
<dbReference type="AlphaFoldDB" id="K7YP19"/>
<gene>
    <name evidence="1" type="ORF">A1OE_140</name>
</gene>
<proteinExistence type="predicted"/>
<organism evidence="1 2">
    <name type="scientific">Candidatus Endolissoclinum faulkneri L2</name>
    <dbReference type="NCBI Taxonomy" id="1193729"/>
    <lineage>
        <taxon>Bacteria</taxon>
        <taxon>Pseudomonadati</taxon>
        <taxon>Pseudomonadota</taxon>
        <taxon>Alphaproteobacteria</taxon>
        <taxon>Rhodospirillales</taxon>
        <taxon>Rhodospirillaceae</taxon>
        <taxon>Candidatus Endolissoclinum</taxon>
    </lineage>
</organism>
<protein>
    <submittedName>
        <fullName evidence="1">Uncharacterized protein</fullName>
    </submittedName>
</protein>
<accession>K7YP19</accession>
<evidence type="ECO:0000313" key="2">
    <source>
        <dbReference type="Proteomes" id="UP000010077"/>
    </source>
</evidence>